<dbReference type="GO" id="GO:0008270">
    <property type="term" value="F:zinc ion binding"/>
    <property type="evidence" value="ECO:0007669"/>
    <property type="project" value="UniProtKB-KW"/>
</dbReference>
<keyword evidence="9" id="KW-1185">Reference proteome</keyword>
<dbReference type="FunFam" id="3.30.160.60:FF:000100">
    <property type="entry name" value="Zinc finger 45-like"/>
    <property type="match status" value="1"/>
</dbReference>
<dbReference type="STRING" id="1071383.J7S0M7"/>
<feature type="domain" description="C2H2-type" evidence="7">
    <location>
        <begin position="100"/>
        <end position="127"/>
    </location>
</feature>
<feature type="domain" description="C2H2-type" evidence="7">
    <location>
        <begin position="333"/>
        <end position="362"/>
    </location>
</feature>
<dbReference type="GeneID" id="34526777"/>
<protein>
    <recommendedName>
        <fullName evidence="7">C2H2-type domain-containing protein</fullName>
    </recommendedName>
</protein>
<evidence type="ECO:0000256" key="3">
    <source>
        <dbReference type="ARBA" id="ARBA00022737"/>
    </source>
</evidence>
<evidence type="ECO:0000256" key="2">
    <source>
        <dbReference type="ARBA" id="ARBA00022723"/>
    </source>
</evidence>
<keyword evidence="3" id="KW-0677">Repeat</keyword>
<keyword evidence="4 6" id="KW-0863">Zinc-finger</keyword>
<evidence type="ECO:0000256" key="5">
    <source>
        <dbReference type="ARBA" id="ARBA00022833"/>
    </source>
</evidence>
<evidence type="ECO:0000313" key="8">
    <source>
        <dbReference type="EMBL" id="CCK71062.1"/>
    </source>
</evidence>
<dbReference type="HOGENOM" id="CLU_044102_0_0_1"/>
<sequence>MDRCADIPLNLPADWSDVIQGGKSSSGSTAASSVRSKNYFCDYDSCGKAFTRPSLLTEHQQTVHQGIKRFQCPQCERQFARQAHLDRHLLSHAADAQKPHHCSVCGKGVVTLQQLKRHEVTHTKSFKCTYDGCTESFYKHPQLRSHILSVHERKLTCELCHKEFQRPYRLKNHMIKHHGEQVYHCTFSGCLQNFKNWTNLQAHIKRDHPKLKCPRCDKYLVGQTGLQNHMKVHDDALVMKNWKCHLCDTSCNRKLELVQHYGEFHASSALPEELLQPIMLPPLVPLPSQPDITIRRRHKSSENKQLESEANLQNFLDKNDSGLLLLNTIGKKYRCPHYKCYRTFKTKEKFYVHLEKHKLHQEKLEQLEQQKQQDP</sequence>
<dbReference type="InterPro" id="IPR036236">
    <property type="entry name" value="Znf_C2H2_sf"/>
</dbReference>
<evidence type="ECO:0000259" key="7">
    <source>
        <dbReference type="PROSITE" id="PS50157"/>
    </source>
</evidence>
<dbReference type="eggNOG" id="KOG1721">
    <property type="taxonomic scope" value="Eukaryota"/>
</dbReference>
<evidence type="ECO:0000256" key="4">
    <source>
        <dbReference type="ARBA" id="ARBA00022771"/>
    </source>
</evidence>
<keyword evidence="5" id="KW-0862">Zinc</keyword>
<dbReference type="FunFam" id="3.30.160.60:FF:000446">
    <property type="entry name" value="Zinc finger protein"/>
    <property type="match status" value="1"/>
</dbReference>
<dbReference type="Pfam" id="PF00096">
    <property type="entry name" value="zf-C2H2"/>
    <property type="match status" value="4"/>
</dbReference>
<dbReference type="OrthoDB" id="4748970at2759"/>
<dbReference type="PROSITE" id="PS00028">
    <property type="entry name" value="ZINC_FINGER_C2H2_1"/>
    <property type="match status" value="8"/>
</dbReference>
<dbReference type="OMA" id="SFYKHPQ"/>
<keyword evidence="2" id="KW-0479">Metal-binding</keyword>
<dbReference type="Proteomes" id="UP000006310">
    <property type="component" value="Chromosome 6"/>
</dbReference>
<evidence type="ECO:0000313" key="9">
    <source>
        <dbReference type="Proteomes" id="UP000006310"/>
    </source>
</evidence>
<feature type="domain" description="C2H2-type" evidence="7">
    <location>
        <begin position="155"/>
        <end position="182"/>
    </location>
</feature>
<accession>J7S0M7</accession>
<dbReference type="RefSeq" id="XP_022465308.1">
    <property type="nucleotide sequence ID" value="XM_022608854.1"/>
</dbReference>
<dbReference type="SMART" id="SM00355">
    <property type="entry name" value="ZnF_C2H2"/>
    <property type="match status" value="9"/>
</dbReference>
<dbReference type="KEGG" id="kng:KNAG_0F03980"/>
<dbReference type="AlphaFoldDB" id="J7S0M7"/>
<reference evidence="9" key="2">
    <citation type="submission" date="2012-08" db="EMBL/GenBank/DDBJ databases">
        <title>Genome sequence of Kazachstania naganishii.</title>
        <authorList>
            <person name="Gordon J.L."/>
            <person name="Armisen D."/>
            <person name="Proux-Wera E."/>
            <person name="OhEigeartaigh S.S."/>
            <person name="Byrne K.P."/>
            <person name="Wolfe K.H."/>
        </authorList>
    </citation>
    <scope>NUCLEOTIDE SEQUENCE [LARGE SCALE GENOMIC DNA]</scope>
    <source>
        <strain evidence="9">ATCC MYA-139 / BCRC 22969 / CBS 8797 / CCRC 22969 / KCTC 17520 / NBRC 10181 / NCYC 3082</strain>
    </source>
</reference>
<feature type="domain" description="C2H2-type" evidence="7">
    <location>
        <begin position="126"/>
        <end position="156"/>
    </location>
</feature>
<dbReference type="Gene3D" id="3.30.160.60">
    <property type="entry name" value="Classic Zinc Finger"/>
    <property type="match status" value="6"/>
</dbReference>
<dbReference type="InterPro" id="IPR013087">
    <property type="entry name" value="Znf_C2H2_type"/>
</dbReference>
<organism evidence="8 9">
    <name type="scientific">Huiozyma naganishii (strain ATCC MYA-139 / BCRC 22969 / CBS 8797 / KCTC 17520 / NBRC 10181 / NCYC 3082 / Yp74L-3)</name>
    <name type="common">Yeast</name>
    <name type="synonym">Kazachstania naganishii</name>
    <dbReference type="NCBI Taxonomy" id="1071383"/>
    <lineage>
        <taxon>Eukaryota</taxon>
        <taxon>Fungi</taxon>
        <taxon>Dikarya</taxon>
        <taxon>Ascomycota</taxon>
        <taxon>Saccharomycotina</taxon>
        <taxon>Saccharomycetes</taxon>
        <taxon>Saccharomycetales</taxon>
        <taxon>Saccharomycetaceae</taxon>
        <taxon>Huiozyma</taxon>
    </lineage>
</organism>
<feature type="domain" description="C2H2-type" evidence="7">
    <location>
        <begin position="70"/>
        <end position="97"/>
    </location>
</feature>
<name>J7S0M7_HUIN7</name>
<feature type="domain" description="C2H2-type" evidence="7">
    <location>
        <begin position="39"/>
        <end position="69"/>
    </location>
</feature>
<feature type="domain" description="C2H2-type" evidence="7">
    <location>
        <begin position="183"/>
        <end position="213"/>
    </location>
</feature>
<gene>
    <name evidence="8" type="primary">KNAG0F03980</name>
    <name evidence="8" type="ordered locus">KNAG_0F03980</name>
</gene>
<proteinExistence type="predicted"/>
<dbReference type="PROSITE" id="PS50157">
    <property type="entry name" value="ZINC_FINGER_C2H2_2"/>
    <property type="match status" value="8"/>
</dbReference>
<evidence type="ECO:0000256" key="6">
    <source>
        <dbReference type="PROSITE-ProRule" id="PRU00042"/>
    </source>
</evidence>
<reference evidence="8 9" key="1">
    <citation type="journal article" date="2011" name="Proc. Natl. Acad. Sci. U.S.A.">
        <title>Evolutionary erosion of yeast sex chromosomes by mating-type switching accidents.</title>
        <authorList>
            <person name="Gordon J.L."/>
            <person name="Armisen D."/>
            <person name="Proux-Wera E."/>
            <person name="Oheigeartaigh S.S."/>
            <person name="Byrne K.P."/>
            <person name="Wolfe K.H."/>
        </authorList>
    </citation>
    <scope>NUCLEOTIDE SEQUENCE [LARGE SCALE GENOMIC DNA]</scope>
    <source>
        <strain evidence="9">ATCC MYA-139 / BCRC 22969 / CBS 8797 / CCRC 22969 / KCTC 17520 / NBRC 10181 / NCYC 3082</strain>
    </source>
</reference>
<keyword evidence="1" id="KW-0678">Repressor</keyword>
<feature type="domain" description="C2H2-type" evidence="7">
    <location>
        <begin position="211"/>
        <end position="233"/>
    </location>
</feature>
<dbReference type="PANTHER" id="PTHR23235">
    <property type="entry name" value="KRUEPPEL-LIKE TRANSCRIPTION FACTOR"/>
    <property type="match status" value="1"/>
</dbReference>
<dbReference type="SUPFAM" id="SSF57667">
    <property type="entry name" value="beta-beta-alpha zinc fingers"/>
    <property type="match status" value="4"/>
</dbReference>
<evidence type="ECO:0000256" key="1">
    <source>
        <dbReference type="ARBA" id="ARBA00022491"/>
    </source>
</evidence>
<dbReference type="EMBL" id="HE978319">
    <property type="protein sequence ID" value="CCK71062.1"/>
    <property type="molecule type" value="Genomic_DNA"/>
</dbReference>